<reference evidence="3" key="1">
    <citation type="journal article" date="2019" name="Int. J. Syst. Evol. Microbiol.">
        <title>The Global Catalogue of Microorganisms (GCM) 10K type strain sequencing project: providing services to taxonomists for standard genome sequencing and annotation.</title>
        <authorList>
            <consortium name="The Broad Institute Genomics Platform"/>
            <consortium name="The Broad Institute Genome Sequencing Center for Infectious Disease"/>
            <person name="Wu L."/>
            <person name="Ma J."/>
        </authorList>
    </citation>
    <scope>NUCLEOTIDE SEQUENCE [LARGE SCALE GENOMIC DNA]</scope>
    <source>
        <strain evidence="3">JCM 16908</strain>
    </source>
</reference>
<dbReference type="Proteomes" id="UP001500888">
    <property type="component" value="Unassembled WGS sequence"/>
</dbReference>
<protein>
    <submittedName>
        <fullName evidence="2">Uncharacterized protein</fullName>
    </submittedName>
</protein>
<sequence>MIHYLNLSRGLLCAPHVEQPRFLRLQSTWCEQKRWADVLWTLSPDFYYTLAIGQALTVHDVSERPRVTRACWQGLAWVRFACARLWGTDRGPAPGRSGMDMSPYFTRELNALDRRVCRYVTYFGQFHAGRPLDIQLCHGVALRRALADSEPGPAVSEASQPVPRRGSADLAGAARFRREVTR</sequence>
<comment type="caution">
    <text evidence="2">The sequence shown here is derived from an EMBL/GenBank/DDBJ whole genome shotgun (WGS) entry which is preliminary data.</text>
</comment>
<dbReference type="EMBL" id="BAAAZR010000031">
    <property type="protein sequence ID" value="GAA3832383.1"/>
    <property type="molecule type" value="Genomic_DNA"/>
</dbReference>
<evidence type="ECO:0000256" key="1">
    <source>
        <dbReference type="SAM" id="MobiDB-lite"/>
    </source>
</evidence>
<dbReference type="RefSeq" id="WP_344948208.1">
    <property type="nucleotide sequence ID" value="NZ_BAAAZR010000031.1"/>
</dbReference>
<keyword evidence="3" id="KW-1185">Reference proteome</keyword>
<name>A0ABP7J2L2_9ACTN</name>
<evidence type="ECO:0000313" key="3">
    <source>
        <dbReference type="Proteomes" id="UP001500888"/>
    </source>
</evidence>
<accession>A0ABP7J2L2</accession>
<organism evidence="2 3">
    <name type="scientific">Sphaerisporangium flaviroseum</name>
    <dbReference type="NCBI Taxonomy" id="509199"/>
    <lineage>
        <taxon>Bacteria</taxon>
        <taxon>Bacillati</taxon>
        <taxon>Actinomycetota</taxon>
        <taxon>Actinomycetes</taxon>
        <taxon>Streptosporangiales</taxon>
        <taxon>Streptosporangiaceae</taxon>
        <taxon>Sphaerisporangium</taxon>
    </lineage>
</organism>
<proteinExistence type="predicted"/>
<evidence type="ECO:0000313" key="2">
    <source>
        <dbReference type="EMBL" id="GAA3832383.1"/>
    </source>
</evidence>
<feature type="region of interest" description="Disordered" evidence="1">
    <location>
        <begin position="149"/>
        <end position="182"/>
    </location>
</feature>
<gene>
    <name evidence="2" type="ORF">GCM10022226_62010</name>
</gene>